<proteinExistence type="inferred from homology"/>
<gene>
    <name evidence="7" type="ORF">ACFQ3C_13505</name>
</gene>
<dbReference type="InterPro" id="IPR013249">
    <property type="entry name" value="RNA_pol_sigma70_r4_t2"/>
</dbReference>
<evidence type="ECO:0000256" key="2">
    <source>
        <dbReference type="ARBA" id="ARBA00023015"/>
    </source>
</evidence>
<evidence type="ECO:0000313" key="7">
    <source>
        <dbReference type="EMBL" id="MFD1195685.1"/>
    </source>
</evidence>
<dbReference type="Pfam" id="PF08281">
    <property type="entry name" value="Sigma70_r4_2"/>
    <property type="match status" value="1"/>
</dbReference>
<dbReference type="NCBIfam" id="TIGR02937">
    <property type="entry name" value="sigma70-ECF"/>
    <property type="match status" value="1"/>
</dbReference>
<evidence type="ECO:0000256" key="3">
    <source>
        <dbReference type="ARBA" id="ARBA00023082"/>
    </source>
</evidence>
<dbReference type="InterPro" id="IPR014284">
    <property type="entry name" value="RNA_pol_sigma-70_dom"/>
</dbReference>
<comment type="similarity">
    <text evidence="1">Belongs to the sigma-70 factor family. ECF subfamily.</text>
</comment>
<evidence type="ECO:0000256" key="1">
    <source>
        <dbReference type="ARBA" id="ARBA00010641"/>
    </source>
</evidence>
<dbReference type="PANTHER" id="PTHR43133:SF25">
    <property type="entry name" value="RNA POLYMERASE SIGMA FACTOR RFAY-RELATED"/>
    <property type="match status" value="1"/>
</dbReference>
<keyword evidence="2" id="KW-0805">Transcription regulation</keyword>
<comment type="caution">
    <text evidence="7">The sequence shown here is derived from an EMBL/GenBank/DDBJ whole genome shotgun (WGS) entry which is preliminary data.</text>
</comment>
<dbReference type="InterPro" id="IPR036388">
    <property type="entry name" value="WH-like_DNA-bd_sf"/>
</dbReference>
<dbReference type="Proteomes" id="UP001597151">
    <property type="component" value="Unassembled WGS sequence"/>
</dbReference>
<organism evidence="7 8">
    <name type="scientific">Seohaeicola saemankumensis</name>
    <dbReference type="NCBI Taxonomy" id="481181"/>
    <lineage>
        <taxon>Bacteria</taxon>
        <taxon>Pseudomonadati</taxon>
        <taxon>Pseudomonadota</taxon>
        <taxon>Alphaproteobacteria</taxon>
        <taxon>Rhodobacterales</taxon>
        <taxon>Roseobacteraceae</taxon>
        <taxon>Seohaeicola</taxon>
    </lineage>
</organism>
<dbReference type="InterPro" id="IPR007627">
    <property type="entry name" value="RNA_pol_sigma70_r2"/>
</dbReference>
<feature type="domain" description="RNA polymerase sigma factor 70 region 4 type 2" evidence="6">
    <location>
        <begin position="104"/>
        <end position="156"/>
    </location>
</feature>
<evidence type="ECO:0000313" key="8">
    <source>
        <dbReference type="Proteomes" id="UP001597151"/>
    </source>
</evidence>
<feature type="domain" description="RNA polymerase sigma-70 region 2" evidence="5">
    <location>
        <begin position="13"/>
        <end position="75"/>
    </location>
</feature>
<protein>
    <submittedName>
        <fullName evidence="7">RNA polymerase sigma factor</fullName>
    </submittedName>
</protein>
<dbReference type="Gene3D" id="1.10.1740.10">
    <property type="match status" value="1"/>
</dbReference>
<name>A0ABW3TG43_9RHOB</name>
<evidence type="ECO:0000259" key="6">
    <source>
        <dbReference type="Pfam" id="PF08281"/>
    </source>
</evidence>
<keyword evidence="8" id="KW-1185">Reference proteome</keyword>
<reference evidence="8" key="1">
    <citation type="journal article" date="2019" name="Int. J. Syst. Evol. Microbiol.">
        <title>The Global Catalogue of Microorganisms (GCM) 10K type strain sequencing project: providing services to taxonomists for standard genome sequencing and annotation.</title>
        <authorList>
            <consortium name="The Broad Institute Genomics Platform"/>
            <consortium name="The Broad Institute Genome Sequencing Center for Infectious Disease"/>
            <person name="Wu L."/>
            <person name="Ma J."/>
        </authorList>
    </citation>
    <scope>NUCLEOTIDE SEQUENCE [LARGE SCALE GENOMIC DNA]</scope>
    <source>
        <strain evidence="8">CCUG 55328</strain>
    </source>
</reference>
<dbReference type="PANTHER" id="PTHR43133">
    <property type="entry name" value="RNA POLYMERASE ECF-TYPE SIGMA FACTO"/>
    <property type="match status" value="1"/>
</dbReference>
<dbReference type="SUPFAM" id="SSF88659">
    <property type="entry name" value="Sigma3 and sigma4 domains of RNA polymerase sigma factors"/>
    <property type="match status" value="1"/>
</dbReference>
<keyword evidence="4" id="KW-0804">Transcription</keyword>
<sequence length="179" mass="20010">MSDAIRNEMIQILPRLRAFGRSLTGVQDQADDLVQVTVEKALRHIDSYQPGTRLDSWMFRIMRNAWIDSHRARRNTVALHDVESVSPLIGEDGRDVTENRVYLAQVRLAMGALPEDQRAVLMLVCVEGLRYREVAEALGIPEGTVMSRLSRGRMALAQALNMTTETDGHAAGHTQGTTR</sequence>
<dbReference type="InterPro" id="IPR039425">
    <property type="entry name" value="RNA_pol_sigma-70-like"/>
</dbReference>
<dbReference type="Pfam" id="PF04542">
    <property type="entry name" value="Sigma70_r2"/>
    <property type="match status" value="1"/>
</dbReference>
<dbReference type="CDD" id="cd06171">
    <property type="entry name" value="Sigma70_r4"/>
    <property type="match status" value="1"/>
</dbReference>
<dbReference type="InterPro" id="IPR013324">
    <property type="entry name" value="RNA_pol_sigma_r3/r4-like"/>
</dbReference>
<dbReference type="SUPFAM" id="SSF88946">
    <property type="entry name" value="Sigma2 domain of RNA polymerase sigma factors"/>
    <property type="match status" value="1"/>
</dbReference>
<keyword evidence="3" id="KW-0731">Sigma factor</keyword>
<dbReference type="Gene3D" id="1.10.10.10">
    <property type="entry name" value="Winged helix-like DNA-binding domain superfamily/Winged helix DNA-binding domain"/>
    <property type="match status" value="1"/>
</dbReference>
<accession>A0ABW3TG43</accession>
<evidence type="ECO:0000259" key="5">
    <source>
        <dbReference type="Pfam" id="PF04542"/>
    </source>
</evidence>
<dbReference type="EMBL" id="JBHTKR010000005">
    <property type="protein sequence ID" value="MFD1195685.1"/>
    <property type="molecule type" value="Genomic_DNA"/>
</dbReference>
<dbReference type="InterPro" id="IPR013325">
    <property type="entry name" value="RNA_pol_sigma_r2"/>
</dbReference>
<evidence type="ECO:0000256" key="4">
    <source>
        <dbReference type="ARBA" id="ARBA00023163"/>
    </source>
</evidence>
<dbReference type="RefSeq" id="WP_380792797.1">
    <property type="nucleotide sequence ID" value="NZ_JBHTKR010000005.1"/>
</dbReference>